<gene>
    <name evidence="1" type="ORF">BK007_00135</name>
    <name evidence="2" type="ORF">BK009_01295</name>
    <name evidence="3" type="ORF">HG719_03905</name>
</gene>
<reference evidence="4 5" key="1">
    <citation type="submission" date="2016-10" db="EMBL/GenBank/DDBJ databases">
        <title>Comparative genomics between deep and shallow subseafloor isolates.</title>
        <authorList>
            <person name="Ishii S."/>
            <person name="Miller J.R."/>
            <person name="Sutton G."/>
            <person name="Suzuki S."/>
            <person name="Methe B."/>
            <person name="Inagaki F."/>
            <person name="Imachi H."/>
        </authorList>
    </citation>
    <scope>NUCLEOTIDE SEQUENCE [LARGE SCALE GENOMIC DNA]</scope>
    <source>
        <strain evidence="2 4">A8p</strain>
        <strain evidence="1 5">MO-MB1</strain>
    </source>
</reference>
<dbReference type="EMBL" id="CP017768">
    <property type="protein sequence ID" value="AUB59434.1"/>
    <property type="molecule type" value="Genomic_DNA"/>
</dbReference>
<dbReference type="AlphaFoldDB" id="A0A2H4VF04"/>
<evidence type="ECO:0000313" key="5">
    <source>
        <dbReference type="Proteomes" id="UP000232806"/>
    </source>
</evidence>
<evidence type="ECO:0000313" key="1">
    <source>
        <dbReference type="EMBL" id="AUB56672.1"/>
    </source>
</evidence>
<dbReference type="OrthoDB" id="71341at2157"/>
<name>A0A2H4VF04_9EURY</name>
<evidence type="ECO:0000313" key="6">
    <source>
        <dbReference type="Proteomes" id="UP000591058"/>
    </source>
</evidence>
<evidence type="ECO:0000313" key="3">
    <source>
        <dbReference type="EMBL" id="NMO08980.1"/>
    </source>
</evidence>
<dbReference type="EMBL" id="JABBYL010000011">
    <property type="protein sequence ID" value="NMO08980.1"/>
    <property type="molecule type" value="Genomic_DNA"/>
</dbReference>
<dbReference type="Proteomes" id="UP000232806">
    <property type="component" value="Chromosome"/>
</dbReference>
<dbReference type="EMBL" id="CP017766">
    <property type="protein sequence ID" value="AUB56672.1"/>
    <property type="molecule type" value="Genomic_DNA"/>
</dbReference>
<protein>
    <submittedName>
        <fullName evidence="1">DUF2769 domain-containing protein</fullName>
    </submittedName>
</protein>
<evidence type="ECO:0000313" key="4">
    <source>
        <dbReference type="Proteomes" id="UP000232631"/>
    </source>
</evidence>
<reference evidence="3 6" key="2">
    <citation type="submission" date="2020-04" db="EMBL/GenBank/DDBJ databases">
        <title>Draft genome of Methanobacterium subterraneum isolated from animal feces.</title>
        <authorList>
            <person name="Ouboter H.T."/>
            <person name="Berger S."/>
            <person name="Gungor E."/>
            <person name="Jetten M.S.M."/>
            <person name="Welte C.U."/>
        </authorList>
    </citation>
    <scope>NUCLEOTIDE SEQUENCE [LARGE SCALE GENOMIC DNA]</scope>
    <source>
        <strain evidence="3">HO_2020</strain>
    </source>
</reference>
<evidence type="ECO:0000313" key="2">
    <source>
        <dbReference type="EMBL" id="AUB59434.1"/>
    </source>
</evidence>
<dbReference type="Proteomes" id="UP000232631">
    <property type="component" value="Chromosome"/>
</dbReference>
<organism evidence="1 5">
    <name type="scientific">Methanobacterium subterraneum</name>
    <dbReference type="NCBI Taxonomy" id="59277"/>
    <lineage>
        <taxon>Archaea</taxon>
        <taxon>Methanobacteriati</taxon>
        <taxon>Methanobacteriota</taxon>
        <taxon>Methanomada group</taxon>
        <taxon>Methanobacteria</taxon>
        <taxon>Methanobacteriales</taxon>
        <taxon>Methanobacteriaceae</taxon>
        <taxon>Methanobacterium</taxon>
    </lineage>
</organism>
<dbReference type="GeneID" id="35124299"/>
<keyword evidence="4" id="KW-1185">Reference proteome</keyword>
<sequence>MEVEFNLENLTECLCNCCPVQNRSKCVLDKMKMMQEIAQEDLDSRMMIEEERIPALYCAKEKEVPSDLEFSQECQCDNCLVWKENNLFSGEPPGYFCREGKAR</sequence>
<proteinExistence type="predicted"/>
<dbReference type="RefSeq" id="WP_100906652.1">
    <property type="nucleotide sequence ID" value="NZ_CP017766.1"/>
</dbReference>
<dbReference type="Proteomes" id="UP000591058">
    <property type="component" value="Unassembled WGS sequence"/>
</dbReference>
<accession>A0A2H4VF04</accession>
<dbReference type="KEGG" id="msub:BK009_01295"/>
<accession>A0A2H4VMX0</accession>